<gene>
    <name evidence="1" type="ORF">EPI10_031088</name>
</gene>
<evidence type="ECO:0000313" key="1">
    <source>
        <dbReference type="EMBL" id="KAA3487250.1"/>
    </source>
</evidence>
<dbReference type="PANTHER" id="PTHR31286:SF173">
    <property type="entry name" value="DUF4283 DOMAIN-CONTAINING PROTEIN"/>
    <property type="match status" value="1"/>
</dbReference>
<dbReference type="AlphaFoldDB" id="A0A5B6WZB2"/>
<keyword evidence="2" id="KW-1185">Reference proteome</keyword>
<protein>
    <submittedName>
        <fullName evidence="1">GroES-like zinc-binding alcohol dehydrogenase family protein</fullName>
    </submittedName>
</protein>
<reference evidence="2" key="1">
    <citation type="journal article" date="2019" name="Plant Biotechnol. J.">
        <title>Genome sequencing of the Australian wild diploid species Gossypium australe highlights disease resistance and delayed gland morphogenesis.</title>
        <authorList>
            <person name="Cai Y."/>
            <person name="Cai X."/>
            <person name="Wang Q."/>
            <person name="Wang P."/>
            <person name="Zhang Y."/>
            <person name="Cai C."/>
            <person name="Xu Y."/>
            <person name="Wang K."/>
            <person name="Zhou Z."/>
            <person name="Wang C."/>
            <person name="Geng S."/>
            <person name="Li B."/>
            <person name="Dong Q."/>
            <person name="Hou Y."/>
            <person name="Wang H."/>
            <person name="Ai P."/>
            <person name="Liu Z."/>
            <person name="Yi F."/>
            <person name="Sun M."/>
            <person name="An G."/>
            <person name="Cheng J."/>
            <person name="Zhang Y."/>
            <person name="Shi Q."/>
            <person name="Xie Y."/>
            <person name="Shi X."/>
            <person name="Chang Y."/>
            <person name="Huang F."/>
            <person name="Chen Y."/>
            <person name="Hong S."/>
            <person name="Mi L."/>
            <person name="Sun Q."/>
            <person name="Zhang L."/>
            <person name="Zhou B."/>
            <person name="Peng R."/>
            <person name="Zhang X."/>
            <person name="Liu F."/>
        </authorList>
    </citation>
    <scope>NUCLEOTIDE SEQUENCE [LARGE SCALE GENOMIC DNA]</scope>
    <source>
        <strain evidence="2">cv. PA1801</strain>
    </source>
</reference>
<dbReference type="OrthoDB" id="994333at2759"/>
<comment type="caution">
    <text evidence="1">The sequence shown here is derived from an EMBL/GenBank/DDBJ whole genome shotgun (WGS) entry which is preliminary data.</text>
</comment>
<organism evidence="1 2">
    <name type="scientific">Gossypium australe</name>
    <dbReference type="NCBI Taxonomy" id="47621"/>
    <lineage>
        <taxon>Eukaryota</taxon>
        <taxon>Viridiplantae</taxon>
        <taxon>Streptophyta</taxon>
        <taxon>Embryophyta</taxon>
        <taxon>Tracheophyta</taxon>
        <taxon>Spermatophyta</taxon>
        <taxon>Magnoliopsida</taxon>
        <taxon>eudicotyledons</taxon>
        <taxon>Gunneridae</taxon>
        <taxon>Pentapetalae</taxon>
        <taxon>rosids</taxon>
        <taxon>malvids</taxon>
        <taxon>Malvales</taxon>
        <taxon>Malvaceae</taxon>
        <taxon>Malvoideae</taxon>
        <taxon>Gossypium</taxon>
    </lineage>
</organism>
<name>A0A5B6WZB2_9ROSI</name>
<dbReference type="PANTHER" id="PTHR31286">
    <property type="entry name" value="GLYCINE-RICH CELL WALL STRUCTURAL PROTEIN 1.8-LIKE"/>
    <property type="match status" value="1"/>
</dbReference>
<evidence type="ECO:0000313" key="2">
    <source>
        <dbReference type="Proteomes" id="UP000325315"/>
    </source>
</evidence>
<dbReference type="EMBL" id="SMMG02000001">
    <property type="protein sequence ID" value="KAA3487250.1"/>
    <property type="molecule type" value="Genomic_DNA"/>
</dbReference>
<proteinExistence type="predicted"/>
<accession>A0A5B6WZB2</accession>
<dbReference type="InterPro" id="IPR040256">
    <property type="entry name" value="At4g02000-like"/>
</dbReference>
<dbReference type="Proteomes" id="UP000325315">
    <property type="component" value="Unassembled WGS sequence"/>
</dbReference>
<sequence>MMIDLSIDQPTSWKDKLVGHSSKSVNKELDEKEYFDILEGDIQKSFVNGVPSISFSDKILQILIQGPWTIFGQYLTVQPWTMAFDPSQAYSNVVMAWIRFPGLPGYLYKHKILAEIGEMVRKVVKLDMNTDSRMRGHFAQMAVSVNLERPLVSQILINRRSQKVEYKFLPTICFHCGRYGHAKDNFSFRSAGINVEKETAPLIPENHIGRGLTGLGGSSSTQARSLLDQLGQGTVAQNLFAGAINSTGNLTAAEDSCGQEIGGSLLNNDRLSVNLSAPISSMEGRSTDELVVEVGSLDSEKHSTVVFPKKKQYLSFFKDRSGLESGGVFRSGKRIWDIAILLSLGRDVGSFARQPIEQDLNNTLIFLIPKKDFLDDFNQFRPISLCSVLYKLVMKVIAN</sequence>